<dbReference type="AlphaFoldDB" id="K0S6T2"/>
<evidence type="ECO:0000313" key="2">
    <source>
        <dbReference type="EMBL" id="EJK54567.1"/>
    </source>
</evidence>
<sequence length="176" mass="18185">PRPLTYFRAPPPEDRGGPRNVRGPAVSGLPTDLGPPADSNCGPVTVTSAPRRDDGVPARTPNDVVRGPAVSGLPTELGARAGTGETSAGATGPILWRFKFPDDVAARLVSWSNPSGSITNSDLELAGVLGNNMILAQETDLTEQTSATGTDNLPALSWTTKQAVSSTGPASYLLRL</sequence>
<dbReference type="OrthoDB" id="54670at2759"/>
<evidence type="ECO:0000256" key="1">
    <source>
        <dbReference type="SAM" id="MobiDB-lite"/>
    </source>
</evidence>
<protein>
    <submittedName>
        <fullName evidence="2">Uncharacterized protein</fullName>
    </submittedName>
</protein>
<organism evidence="2 3">
    <name type="scientific">Thalassiosira oceanica</name>
    <name type="common">Marine diatom</name>
    <dbReference type="NCBI Taxonomy" id="159749"/>
    <lineage>
        <taxon>Eukaryota</taxon>
        <taxon>Sar</taxon>
        <taxon>Stramenopiles</taxon>
        <taxon>Ochrophyta</taxon>
        <taxon>Bacillariophyta</taxon>
        <taxon>Coscinodiscophyceae</taxon>
        <taxon>Thalassiosirophycidae</taxon>
        <taxon>Thalassiosirales</taxon>
        <taxon>Thalassiosiraceae</taxon>
        <taxon>Thalassiosira</taxon>
    </lineage>
</organism>
<evidence type="ECO:0000313" key="3">
    <source>
        <dbReference type="Proteomes" id="UP000266841"/>
    </source>
</evidence>
<dbReference type="Proteomes" id="UP000266841">
    <property type="component" value="Unassembled WGS sequence"/>
</dbReference>
<dbReference type="EMBL" id="AGNL01035647">
    <property type="protein sequence ID" value="EJK54567.1"/>
    <property type="molecule type" value="Genomic_DNA"/>
</dbReference>
<proteinExistence type="predicted"/>
<accession>K0S6T2</accession>
<gene>
    <name evidence="2" type="ORF">THAOC_25793</name>
</gene>
<reference evidence="2 3" key="1">
    <citation type="journal article" date="2012" name="Genome Biol.">
        <title>Genome and low-iron response of an oceanic diatom adapted to chronic iron limitation.</title>
        <authorList>
            <person name="Lommer M."/>
            <person name="Specht M."/>
            <person name="Roy A.S."/>
            <person name="Kraemer L."/>
            <person name="Andreson R."/>
            <person name="Gutowska M.A."/>
            <person name="Wolf J."/>
            <person name="Bergner S.V."/>
            <person name="Schilhabel M.B."/>
            <person name="Klostermeier U.C."/>
            <person name="Beiko R.G."/>
            <person name="Rosenstiel P."/>
            <person name="Hippler M."/>
            <person name="Laroche J."/>
        </authorList>
    </citation>
    <scope>NUCLEOTIDE SEQUENCE [LARGE SCALE GENOMIC DNA]</scope>
    <source>
        <strain evidence="2 3">CCMP1005</strain>
    </source>
</reference>
<feature type="non-terminal residue" evidence="2">
    <location>
        <position position="1"/>
    </location>
</feature>
<keyword evidence="3" id="KW-1185">Reference proteome</keyword>
<feature type="region of interest" description="Disordered" evidence="1">
    <location>
        <begin position="1"/>
        <end position="86"/>
    </location>
</feature>
<name>K0S6T2_THAOC</name>
<comment type="caution">
    <text evidence="2">The sequence shown here is derived from an EMBL/GenBank/DDBJ whole genome shotgun (WGS) entry which is preliminary data.</text>
</comment>